<evidence type="ECO:0000313" key="9">
    <source>
        <dbReference type="EMBL" id="SBP89473.1"/>
    </source>
</evidence>
<evidence type="ECO:0000313" key="10">
    <source>
        <dbReference type="Proteomes" id="UP000214566"/>
    </source>
</evidence>
<evidence type="ECO:0000256" key="4">
    <source>
        <dbReference type="PROSITE-ProRule" id="PRU00284"/>
    </source>
</evidence>
<keyword evidence="5" id="KW-0175">Coiled coil</keyword>
<dbReference type="GO" id="GO:0005886">
    <property type="term" value="C:plasma membrane"/>
    <property type="evidence" value="ECO:0007669"/>
    <property type="project" value="TreeGrafter"/>
</dbReference>
<evidence type="ECO:0000256" key="2">
    <source>
        <dbReference type="ARBA" id="ARBA00022500"/>
    </source>
</evidence>
<dbReference type="SMART" id="SM00304">
    <property type="entry name" value="HAMP"/>
    <property type="match status" value="1"/>
</dbReference>
<dbReference type="Proteomes" id="UP000214566">
    <property type="component" value="Unassembled WGS sequence"/>
</dbReference>
<dbReference type="FunFam" id="1.10.287.950:FF:000001">
    <property type="entry name" value="Methyl-accepting chemotaxis sensory transducer"/>
    <property type="match status" value="1"/>
</dbReference>
<dbReference type="RefSeq" id="WP_141202430.1">
    <property type="nucleotide sequence ID" value="NZ_LT592171.1"/>
</dbReference>
<evidence type="ECO:0000256" key="3">
    <source>
        <dbReference type="ARBA" id="ARBA00029447"/>
    </source>
</evidence>
<organism evidence="9 10">
    <name type="scientific">Thiomonas delicata</name>
    <name type="common">Thiomonas cuprina</name>
    <dbReference type="NCBI Taxonomy" id="364030"/>
    <lineage>
        <taxon>Bacteria</taxon>
        <taxon>Pseudomonadati</taxon>
        <taxon>Pseudomonadota</taxon>
        <taxon>Betaproteobacteria</taxon>
        <taxon>Burkholderiales</taxon>
        <taxon>Thiomonas</taxon>
    </lineage>
</organism>
<feature type="coiled-coil region" evidence="5">
    <location>
        <begin position="458"/>
        <end position="496"/>
    </location>
</feature>
<dbReference type="InterPro" id="IPR051310">
    <property type="entry name" value="MCP_chemotaxis"/>
</dbReference>
<gene>
    <name evidence="9" type="ORF">THIARS_71093</name>
</gene>
<dbReference type="PROSITE" id="PS50885">
    <property type="entry name" value="HAMP"/>
    <property type="match status" value="1"/>
</dbReference>
<dbReference type="PANTHER" id="PTHR43531:SF11">
    <property type="entry name" value="METHYL-ACCEPTING CHEMOTAXIS PROTEIN 3"/>
    <property type="match status" value="1"/>
</dbReference>
<dbReference type="Pfam" id="PF00015">
    <property type="entry name" value="MCPsignal"/>
    <property type="match status" value="1"/>
</dbReference>
<dbReference type="SMART" id="SM00283">
    <property type="entry name" value="MA"/>
    <property type="match status" value="1"/>
</dbReference>
<dbReference type="GO" id="GO:0007165">
    <property type="term" value="P:signal transduction"/>
    <property type="evidence" value="ECO:0007669"/>
    <property type="project" value="UniProtKB-KW"/>
</dbReference>
<dbReference type="Gene3D" id="1.10.287.950">
    <property type="entry name" value="Methyl-accepting chemotaxis protein"/>
    <property type="match status" value="1"/>
</dbReference>
<feature type="compositionally biased region" description="Low complexity" evidence="6">
    <location>
        <begin position="287"/>
        <end position="307"/>
    </location>
</feature>
<evidence type="ECO:0000256" key="5">
    <source>
        <dbReference type="SAM" id="Coils"/>
    </source>
</evidence>
<proteinExistence type="inferred from homology"/>
<dbReference type="GO" id="GO:0006935">
    <property type="term" value="P:chemotaxis"/>
    <property type="evidence" value="ECO:0007669"/>
    <property type="project" value="UniProtKB-KW"/>
</dbReference>
<dbReference type="PANTHER" id="PTHR43531">
    <property type="entry name" value="PROTEIN ICFG"/>
    <property type="match status" value="1"/>
</dbReference>
<keyword evidence="2" id="KW-0145">Chemotaxis</keyword>
<sequence>MTAFNNMRIRTRMTIGLIGMVGVIVLNAVLAQMQIKEINAEFGEIVQVQTRRVELLNVFFDNFQDTTATLYRAMLNPVRDGGNLADMQAHLKKNQRSTGEVFKALEALPPDPQIEQGLTRIRALIAKNRTVQQQAIALMEQNLYPQAGTIYTQLAQPVVLKMRHEIEQLIESQKTQMHAAYEASQARYVSGLRRNLLISLGFVIAAILGGIWITRSITGPLSQAVGVAQRVADGDLSVRVSASSRDETGQLLHALGTMVAKLTATITAVRAAADNLSSASTQVSSTSQSLSQSASEQAASVEETSATLEQATTSIKQNADNARLTDAMAQQASSQAREGGAAVQQTVAAMQSIAERISIIDDIAYQTNMLALNAAIEAARAGEHGKGFAVVAAEVRKLAERSQVAAKEIGDLASSTVKQTETAGQLLAQMVPAIAKTSDLVQEINAASEEQATGMQQINQAVAQLNAVTQQNASASEELAATAEEMNAQASQLQDTMLVFKLDAEASRETEAETET</sequence>
<feature type="domain" description="Methyl-accepting transducer" evidence="7">
    <location>
        <begin position="272"/>
        <end position="487"/>
    </location>
</feature>
<feature type="domain" description="HAMP" evidence="8">
    <location>
        <begin position="215"/>
        <end position="267"/>
    </location>
</feature>
<dbReference type="InterPro" id="IPR004089">
    <property type="entry name" value="MCPsignal_dom"/>
</dbReference>
<dbReference type="GO" id="GO:0004888">
    <property type="term" value="F:transmembrane signaling receptor activity"/>
    <property type="evidence" value="ECO:0007669"/>
    <property type="project" value="TreeGrafter"/>
</dbReference>
<evidence type="ECO:0000256" key="1">
    <source>
        <dbReference type="ARBA" id="ARBA00004370"/>
    </source>
</evidence>
<accession>A0A238D833</accession>
<dbReference type="OrthoDB" id="9763018at2"/>
<comment type="similarity">
    <text evidence="3">Belongs to the methyl-accepting chemotaxis (MCP) protein family.</text>
</comment>
<dbReference type="AlphaFoldDB" id="A0A238D833"/>
<evidence type="ECO:0000256" key="6">
    <source>
        <dbReference type="SAM" id="MobiDB-lite"/>
    </source>
</evidence>
<dbReference type="Pfam" id="PF12729">
    <property type="entry name" value="4HB_MCP_1"/>
    <property type="match status" value="1"/>
</dbReference>
<feature type="region of interest" description="Disordered" evidence="6">
    <location>
        <begin position="287"/>
        <end position="308"/>
    </location>
</feature>
<keyword evidence="10" id="KW-1185">Reference proteome</keyword>
<dbReference type="PROSITE" id="PS50111">
    <property type="entry name" value="CHEMOTAXIS_TRANSDUC_2"/>
    <property type="match status" value="1"/>
</dbReference>
<dbReference type="EMBL" id="FLMQ01000056">
    <property type="protein sequence ID" value="SBP89473.1"/>
    <property type="molecule type" value="Genomic_DNA"/>
</dbReference>
<dbReference type="CDD" id="cd06225">
    <property type="entry name" value="HAMP"/>
    <property type="match status" value="1"/>
</dbReference>
<keyword evidence="4" id="KW-0807">Transducer</keyword>
<dbReference type="InterPro" id="IPR024478">
    <property type="entry name" value="HlyB_4HB_MCP"/>
</dbReference>
<evidence type="ECO:0000259" key="7">
    <source>
        <dbReference type="PROSITE" id="PS50111"/>
    </source>
</evidence>
<protein>
    <submittedName>
        <fullName evidence="9">Putative Bacterial chemotaxis sensory transducer</fullName>
    </submittedName>
</protein>
<evidence type="ECO:0000259" key="8">
    <source>
        <dbReference type="PROSITE" id="PS50885"/>
    </source>
</evidence>
<dbReference type="SUPFAM" id="SSF58104">
    <property type="entry name" value="Methyl-accepting chemotaxis protein (MCP) signaling domain"/>
    <property type="match status" value="1"/>
</dbReference>
<name>A0A238D833_THIDL</name>
<reference evidence="9 10" key="1">
    <citation type="submission" date="2016-06" db="EMBL/GenBank/DDBJ databases">
        <authorList>
            <person name="Kjaerup R.B."/>
            <person name="Dalgaard T.S."/>
            <person name="Juul-Madsen H.R."/>
        </authorList>
    </citation>
    <scope>NUCLEOTIDE SEQUENCE [LARGE SCALE GENOMIC DNA]</scope>
    <source>
        <strain evidence="9 10">DSM 16361</strain>
    </source>
</reference>
<dbReference type="Pfam" id="PF00672">
    <property type="entry name" value="HAMP"/>
    <property type="match status" value="1"/>
</dbReference>
<comment type="subcellular location">
    <subcellularLocation>
        <location evidence="1">Membrane</location>
    </subcellularLocation>
</comment>
<dbReference type="InterPro" id="IPR003660">
    <property type="entry name" value="HAMP_dom"/>
</dbReference>